<sequence length="198" mass="21576">MTSSLPHGGRRYRPYVFTEHGVVMAATFVKSETAIAASRFLIKVFVEARRKSLVSDGANLPSLIDARGLLPLESEARTGLISKLNGALGRVLDAIADPETQTTVRDEAHAIAAEGLRSIKEYLRQAGVQNEKTLAEVHKLLAEADALEAETAQKRTENQHRQLALLAKQLRLVLVAQQYLETGGGEGLLATLKDLERP</sequence>
<name>B0T018_CAUSK</name>
<gene>
    <name evidence="2" type="ordered locus">Caul_4388</name>
</gene>
<evidence type="ECO:0000313" key="2">
    <source>
        <dbReference type="EMBL" id="ABZ73508.1"/>
    </source>
</evidence>
<dbReference type="eggNOG" id="ENOG502ZIAA">
    <property type="taxonomic scope" value="Bacteria"/>
</dbReference>
<evidence type="ECO:0000256" key="1">
    <source>
        <dbReference type="SAM" id="Coils"/>
    </source>
</evidence>
<dbReference type="HOGENOM" id="CLU_090973_0_0_5"/>
<protein>
    <recommendedName>
        <fullName evidence="3">KilA-N DNA-binding domain-containing protein</fullName>
    </recommendedName>
</protein>
<accession>B0T018</accession>
<proteinExistence type="predicted"/>
<dbReference type="AlphaFoldDB" id="B0T018"/>
<dbReference type="STRING" id="366602.Caul_4388"/>
<evidence type="ECO:0008006" key="3">
    <source>
        <dbReference type="Google" id="ProtNLM"/>
    </source>
</evidence>
<organism evidence="2">
    <name type="scientific">Caulobacter sp. (strain K31)</name>
    <dbReference type="NCBI Taxonomy" id="366602"/>
    <lineage>
        <taxon>Bacteria</taxon>
        <taxon>Pseudomonadati</taxon>
        <taxon>Pseudomonadota</taxon>
        <taxon>Alphaproteobacteria</taxon>
        <taxon>Caulobacterales</taxon>
        <taxon>Caulobacteraceae</taxon>
        <taxon>Caulobacter</taxon>
    </lineage>
</organism>
<feature type="coiled-coil region" evidence="1">
    <location>
        <begin position="130"/>
        <end position="157"/>
    </location>
</feature>
<keyword evidence="1" id="KW-0175">Coiled coil</keyword>
<dbReference type="EMBL" id="CP000927">
    <property type="protein sequence ID" value="ABZ73508.1"/>
    <property type="molecule type" value="Genomic_DNA"/>
</dbReference>
<reference evidence="2" key="1">
    <citation type="submission" date="2008-01" db="EMBL/GenBank/DDBJ databases">
        <title>Complete sequence of chromosome of Caulobacter sp. K31.</title>
        <authorList>
            <consortium name="US DOE Joint Genome Institute"/>
            <person name="Copeland A."/>
            <person name="Lucas S."/>
            <person name="Lapidus A."/>
            <person name="Barry K."/>
            <person name="Glavina del Rio T."/>
            <person name="Dalin E."/>
            <person name="Tice H."/>
            <person name="Pitluck S."/>
            <person name="Bruce D."/>
            <person name="Goodwin L."/>
            <person name="Thompson L.S."/>
            <person name="Brettin T."/>
            <person name="Detter J.C."/>
            <person name="Han C."/>
            <person name="Schmutz J."/>
            <person name="Larimer F."/>
            <person name="Land M."/>
            <person name="Hauser L."/>
            <person name="Kyrpides N."/>
            <person name="Kim E."/>
            <person name="Stephens C."/>
            <person name="Richardson P."/>
        </authorList>
    </citation>
    <scope>NUCLEOTIDE SEQUENCE [LARGE SCALE GENOMIC DNA]</scope>
    <source>
        <strain evidence="2">K31</strain>
    </source>
</reference>
<dbReference type="KEGG" id="cak:Caul_4388"/>